<comment type="similarity">
    <text evidence="1">Belongs to the FAM83 family.</text>
</comment>
<feature type="domain" description="Scaffolding anchor of CK1" evidence="3">
    <location>
        <begin position="17"/>
        <end position="287"/>
    </location>
</feature>
<dbReference type="SUPFAM" id="SSF56024">
    <property type="entry name" value="Phospholipase D/nuclease"/>
    <property type="match status" value="1"/>
</dbReference>
<comment type="caution">
    <text evidence="4">The sequence shown here is derived from an EMBL/GenBank/DDBJ whole genome shotgun (WGS) entry which is preliminary data.</text>
</comment>
<dbReference type="InterPro" id="IPR050944">
    <property type="entry name" value="FAM83"/>
</dbReference>
<keyword evidence="5" id="KW-1185">Reference proteome</keyword>
<evidence type="ECO:0000256" key="1">
    <source>
        <dbReference type="ARBA" id="ARBA00006937"/>
    </source>
</evidence>
<feature type="non-terminal residue" evidence="4">
    <location>
        <position position="646"/>
    </location>
</feature>
<reference evidence="4" key="1">
    <citation type="journal article" date="2021" name="Cell">
        <title>Tracing the genetic footprints of vertebrate landing in non-teleost ray-finned fishes.</title>
        <authorList>
            <person name="Bi X."/>
            <person name="Wang K."/>
            <person name="Yang L."/>
            <person name="Pan H."/>
            <person name="Jiang H."/>
            <person name="Wei Q."/>
            <person name="Fang M."/>
            <person name="Yu H."/>
            <person name="Zhu C."/>
            <person name="Cai Y."/>
            <person name="He Y."/>
            <person name="Gan X."/>
            <person name="Zeng H."/>
            <person name="Yu D."/>
            <person name="Zhu Y."/>
            <person name="Jiang H."/>
            <person name="Qiu Q."/>
            <person name="Yang H."/>
            <person name="Zhang Y.E."/>
            <person name="Wang W."/>
            <person name="Zhu M."/>
            <person name="He S."/>
            <person name="Zhang G."/>
        </authorList>
    </citation>
    <scope>NUCLEOTIDE SEQUENCE</scope>
    <source>
        <strain evidence="4">Pddl_001</strain>
    </source>
</reference>
<dbReference type="InterPro" id="IPR012461">
    <property type="entry name" value="SACK1"/>
</dbReference>
<organism evidence="4 5">
    <name type="scientific">Polyodon spathula</name>
    <name type="common">North American paddlefish</name>
    <name type="synonym">Squalus spathula</name>
    <dbReference type="NCBI Taxonomy" id="7913"/>
    <lineage>
        <taxon>Eukaryota</taxon>
        <taxon>Metazoa</taxon>
        <taxon>Chordata</taxon>
        <taxon>Craniata</taxon>
        <taxon>Vertebrata</taxon>
        <taxon>Euteleostomi</taxon>
        <taxon>Actinopterygii</taxon>
        <taxon>Chondrostei</taxon>
        <taxon>Acipenseriformes</taxon>
        <taxon>Polyodontidae</taxon>
        <taxon>Polyodon</taxon>
    </lineage>
</organism>
<proteinExistence type="inferred from homology"/>
<feature type="region of interest" description="Disordered" evidence="2">
    <location>
        <begin position="570"/>
        <end position="589"/>
    </location>
</feature>
<dbReference type="Proteomes" id="UP001166093">
    <property type="component" value="Unassembled WGS sequence"/>
</dbReference>
<feature type="compositionally biased region" description="Basic and acidic residues" evidence="2">
    <location>
        <begin position="631"/>
        <end position="646"/>
    </location>
</feature>
<protein>
    <submittedName>
        <fullName evidence="4">FA83E protein</fullName>
    </submittedName>
</protein>
<sequence length="646" mass="73280">MSDSQDASLDEDVVFPQVSESSPEFYYSEPRRRALECLLSAGPAAFHTQLSLERINNFLSESEISELHNHVTDFMPSDVPLSPWRREPAECLSDFSERYWPEYSDVPAPCLDLGWPDNGGGWKGITRATVYTHPPFEREPPIREVVRRGIQEASKLVAVVTDRLTDGDIFRDLVAMARRGVAVYILLEQRGEESFQEMREREGEKGEEENMRVRVVSGVSFCSHDGKMVSGEMKEKFILIDHETVITGSYSLTWSDAHLHRQLVTVLKGQVIDSFDREFRMLYASSLPVQLPDWPRGADAHPISYKLQLNPMHSTSERHFQPLPLLSAKKHYTPDQQALSAEEQITPNRQRWEELAQYPFEGQSTKYRWTPFQAKEEEGSYAYSPPTDQRHTPIGEEFVVNEKGSYLSCLRINRFGHRDTPREEEPVKFDPPFQKKTPLGQGLNQEELFIKETTSWEGLTPGAANPRQEKGLNLHQHHFQRDTPPGEELSSGLDASEEEGPDSTIEKPRQSSPVSVPWSLSYRQSGLRSLSNILRAERLSSTPLTTPAGGLGARVRGSRSLWDLSQLFTGSNEEEEGVDPEMKPASTPQDKILQETPAWLRSGPLGSRVTPAMALIRHRGEVPHPTTLPSRLRDRILRKREGNPEH</sequence>
<feature type="region of interest" description="Disordered" evidence="2">
    <location>
        <begin position="420"/>
        <end position="439"/>
    </location>
</feature>
<feature type="non-terminal residue" evidence="4">
    <location>
        <position position="1"/>
    </location>
</feature>
<feature type="region of interest" description="Disordered" evidence="2">
    <location>
        <begin position="478"/>
        <end position="517"/>
    </location>
</feature>
<dbReference type="EMBL" id="JAAWVQ010129762">
    <property type="protein sequence ID" value="MBN3283660.1"/>
    <property type="molecule type" value="Genomic_DNA"/>
</dbReference>
<evidence type="ECO:0000313" key="5">
    <source>
        <dbReference type="Proteomes" id="UP001166093"/>
    </source>
</evidence>
<dbReference type="PANTHER" id="PTHR16181:SF29">
    <property type="entry name" value="PROTEIN FAM83A-RELATED"/>
    <property type="match status" value="1"/>
</dbReference>
<dbReference type="Pfam" id="PF07894">
    <property type="entry name" value="SACK1"/>
    <property type="match status" value="1"/>
</dbReference>
<dbReference type="Gene3D" id="3.30.870.10">
    <property type="entry name" value="Endonuclease Chain A"/>
    <property type="match status" value="1"/>
</dbReference>
<accession>A0ABS2YAX0</accession>
<evidence type="ECO:0000256" key="2">
    <source>
        <dbReference type="SAM" id="MobiDB-lite"/>
    </source>
</evidence>
<evidence type="ECO:0000259" key="3">
    <source>
        <dbReference type="Pfam" id="PF07894"/>
    </source>
</evidence>
<name>A0ABS2YAX0_POLSP</name>
<dbReference type="PANTHER" id="PTHR16181">
    <property type="entry name" value="PROTEIN FAM83A-RELATED"/>
    <property type="match status" value="1"/>
</dbReference>
<evidence type="ECO:0000313" key="4">
    <source>
        <dbReference type="EMBL" id="MBN3283660.1"/>
    </source>
</evidence>
<gene>
    <name evidence="4" type="primary">Fam83e</name>
    <name evidence="4" type="ORF">GTO93_0018691</name>
</gene>
<feature type="region of interest" description="Disordered" evidence="2">
    <location>
        <begin position="620"/>
        <end position="646"/>
    </location>
</feature>